<dbReference type="BioCyc" id="DPIE1322246:BN4_RS07310-MONOMER"/>
<reference evidence="4 5" key="1">
    <citation type="journal article" date="2013" name="PLoS ONE">
        <title>The first genomic and proteomic characterization of a deep-sea sulfate reducer: insights into the piezophilic lifestyle of Desulfovibrio piezophilus.</title>
        <authorList>
            <person name="Pradel N."/>
            <person name="Ji B."/>
            <person name="Gimenez G."/>
            <person name="Talla E."/>
            <person name="Lenoble P."/>
            <person name="Garel M."/>
            <person name="Tamburini C."/>
            <person name="Fourquet P."/>
            <person name="Lebrun R."/>
            <person name="Bertin P."/>
            <person name="Denis Y."/>
            <person name="Pophillat M."/>
            <person name="Barbe V."/>
            <person name="Ollivier B."/>
            <person name="Dolla A."/>
        </authorList>
    </citation>
    <scope>NUCLEOTIDE SEQUENCE [LARGE SCALE GENOMIC DNA]</scope>
    <source>
        <strain evidence="5">DSM 10523 / SB164P1</strain>
    </source>
</reference>
<dbReference type="PATRIC" id="fig|879567.3.peg.1518"/>
<dbReference type="RefSeq" id="WP_015414736.1">
    <property type="nucleotide sequence ID" value="NC_020409.1"/>
</dbReference>
<organism evidence="4 5">
    <name type="scientific">Pseudodesulfovibrio piezophilus (strain DSM 21447 / JCM 15486 / C1TLV30)</name>
    <name type="common">Desulfovibrio piezophilus</name>
    <dbReference type="NCBI Taxonomy" id="1322246"/>
    <lineage>
        <taxon>Bacteria</taxon>
        <taxon>Pseudomonadati</taxon>
        <taxon>Thermodesulfobacteriota</taxon>
        <taxon>Desulfovibrionia</taxon>
        <taxon>Desulfovibrionales</taxon>
        <taxon>Desulfovibrionaceae</taxon>
    </lineage>
</organism>
<evidence type="ECO:0000313" key="4">
    <source>
        <dbReference type="EMBL" id="CCH48690.1"/>
    </source>
</evidence>
<dbReference type="HOGENOM" id="CLU_057101_4_0_7"/>
<feature type="transmembrane region" description="Helical" evidence="2">
    <location>
        <begin position="63"/>
        <end position="85"/>
    </location>
</feature>
<dbReference type="Gene3D" id="1.20.120.1220">
    <property type="match status" value="1"/>
</dbReference>
<dbReference type="GO" id="GO:0005886">
    <property type="term" value="C:plasma membrane"/>
    <property type="evidence" value="ECO:0007669"/>
    <property type="project" value="TreeGrafter"/>
</dbReference>
<feature type="transmembrane region" description="Helical" evidence="2">
    <location>
        <begin position="166"/>
        <end position="185"/>
    </location>
</feature>
<dbReference type="EMBL" id="FO203427">
    <property type="protein sequence ID" value="CCH48690.1"/>
    <property type="molecule type" value="Genomic_DNA"/>
</dbReference>
<keyword evidence="2" id="KW-0812">Transmembrane</keyword>
<dbReference type="AlphaFoldDB" id="M1WLY9"/>
<dbReference type="eggNOG" id="COG1989">
    <property type="taxonomic scope" value="Bacteria"/>
</dbReference>
<feature type="transmembrane region" description="Helical" evidence="2">
    <location>
        <begin position="6"/>
        <end position="31"/>
    </location>
</feature>
<dbReference type="PANTHER" id="PTHR30487">
    <property type="entry name" value="TYPE 4 PREPILIN-LIKE PROTEINS LEADER PEPTIDE-PROCESSING ENZYME"/>
    <property type="match status" value="1"/>
</dbReference>
<dbReference type="InterPro" id="IPR050882">
    <property type="entry name" value="Prepilin_peptidase/N-MTase"/>
</dbReference>
<dbReference type="InterPro" id="IPR000045">
    <property type="entry name" value="Prepilin_IV_endopep_pep"/>
</dbReference>
<evidence type="ECO:0000313" key="5">
    <source>
        <dbReference type="Proteomes" id="UP000011724"/>
    </source>
</evidence>
<reference evidence="5" key="2">
    <citation type="journal article" date="2013" name="Stand. Genomic Sci.">
        <title>Complete genome sequence of Desulfocapsa sulfexigens, a marine deltaproteobacterium specialized in disproportionating inorganic sulfur compounds.</title>
        <authorList>
            <person name="Finster K.W."/>
            <person name="Kjeldsen K.U."/>
            <person name="Kube M."/>
            <person name="Reinhardt R."/>
            <person name="Mussmann M."/>
            <person name="Amann R."/>
            <person name="Schreiber L."/>
        </authorList>
    </citation>
    <scope>NUCLEOTIDE SEQUENCE [LARGE SCALE GENOMIC DNA]</scope>
    <source>
        <strain evidence="5">DSM 10523 / SB164P1</strain>
    </source>
</reference>
<dbReference type="GO" id="GO:0006465">
    <property type="term" value="P:signal peptide processing"/>
    <property type="evidence" value="ECO:0007669"/>
    <property type="project" value="TreeGrafter"/>
</dbReference>
<proteinExistence type="inferred from homology"/>
<dbReference type="GO" id="GO:0004190">
    <property type="term" value="F:aspartic-type endopeptidase activity"/>
    <property type="evidence" value="ECO:0007669"/>
    <property type="project" value="InterPro"/>
</dbReference>
<keyword evidence="2" id="KW-0472">Membrane</keyword>
<dbReference type="Pfam" id="PF01478">
    <property type="entry name" value="Peptidase_A24"/>
    <property type="match status" value="1"/>
</dbReference>
<keyword evidence="2" id="KW-1133">Transmembrane helix</keyword>
<accession>M1WLY9</accession>
<evidence type="ECO:0000259" key="3">
    <source>
        <dbReference type="Pfam" id="PF01478"/>
    </source>
</evidence>
<evidence type="ECO:0000256" key="1">
    <source>
        <dbReference type="ARBA" id="ARBA00005801"/>
    </source>
</evidence>
<gene>
    <name evidence="4" type="ordered locus">BN4_11455</name>
</gene>
<dbReference type="Proteomes" id="UP000011724">
    <property type="component" value="Chromosome"/>
</dbReference>
<feature type="domain" description="Prepilin type IV endopeptidase peptidase" evidence="3">
    <location>
        <begin position="20"/>
        <end position="122"/>
    </location>
</feature>
<keyword evidence="5" id="KW-1185">Reference proteome</keyword>
<comment type="similarity">
    <text evidence="1">Belongs to the peptidase A24 family.</text>
</comment>
<dbReference type="KEGG" id="dpi:BN4_11455"/>
<feature type="transmembrane region" description="Helical" evidence="2">
    <location>
        <begin position="97"/>
        <end position="123"/>
    </location>
</feature>
<evidence type="ECO:0000256" key="2">
    <source>
        <dbReference type="SAM" id="Phobius"/>
    </source>
</evidence>
<protein>
    <submittedName>
        <fullName evidence="4">Peptidase A24A prepilin type IV</fullName>
    </submittedName>
</protein>
<sequence length="193" mass="20870">MTHGTLAHIGGTMDIIISSVLAAALAIATVTDLKRQRIYNWLTFPLITTGLGAHTIHAGWDGLILSSSGFALGLFVMFIPFLLGMMGAGDVKLMAGIGAWLGVNTTFTAFLLTSIIGGIYALLVMIRHREYMKAIFMNIWGTFLRTLSTRTFDYSPIEAKKTLPRLCYGVAITIGTLGAMIFNYTQTGTVLAL</sequence>
<name>M1WLY9_PSEP2</name>
<dbReference type="STRING" id="1322246.BN4_11455"/>
<dbReference type="PANTHER" id="PTHR30487:SF0">
    <property type="entry name" value="PREPILIN LEADER PEPTIDASE_N-METHYLTRANSFERASE-RELATED"/>
    <property type="match status" value="1"/>
</dbReference>